<dbReference type="PANTHER" id="PTHR35037:SF3">
    <property type="entry name" value="C-TERMINAL REGION OF AIDA-LIKE PROTEIN"/>
    <property type="match status" value="1"/>
</dbReference>
<dbReference type="Gene3D" id="2.160.20.20">
    <property type="match status" value="1"/>
</dbReference>
<dbReference type="SUPFAM" id="SSF51126">
    <property type="entry name" value="Pectin lyase-like"/>
    <property type="match status" value="1"/>
</dbReference>
<reference evidence="2 3" key="1">
    <citation type="submission" date="2020-04" db="EMBL/GenBank/DDBJ databases">
        <authorList>
            <person name="De Canck E."/>
        </authorList>
    </citation>
    <scope>NUCLEOTIDE SEQUENCE [LARGE SCALE GENOMIC DNA]</scope>
    <source>
        <strain evidence="2 3">LMG 26690</strain>
    </source>
</reference>
<sequence length="1200" mass="118606">MPRFPLKRLTNQRTPRRLTGFVAVPLLNLASSAYIGQTALAGDCTVSPTSICSGPAAVTDVPQGINAGAPISVTTQPGFGLSVSVADNGIDLQGIGGVSFVDDHQSNISTAGSFGIYGLNDISGDLNITSTGAVTATGPSGEGIRGDSYGANMLIIANDTQGGENGIGANGYGSGSVRVVSTGTATGVSKAGIYANMVGGTDLTIEANHTQGHENGIVAMSGTGALTVTSSGSATATNGHGIALYGQNGAITLTASDTYGGNGNGIYVSNSGTGAVHVTSTGTATGSIDGIGVQIAGGTDTTVTAADTAGLSGAAIIVNNNAGTGAVQVSSTGTANGASDGIAVTNATGTSTTVRAVNSNGASNMGILVDHSGSGAVQIDSTGTATGGFSGIAAFTYSGVDTTIDAVDTHGEFGIAVSGNGGAISVRSTGTATGTTSSGISVANAGAGDVTVTGRVTNGGLYGIYLVTTDTGDVSITSTDTATGAGMDGVYAETRGLGSALDITVNNAQGGRSGVYAVNGAGASPTANSTNVVVLGHVAGGSGAAISTASNAGGTSTVDVRPAARVESTSGVAISNNGGNSHVIVRNGAVVNGAINLGAGNDTMDLYGGFSGITALDGGGGGVDTLNVSNAVNATHAGSDIRNWSVFNLASSGLTLTDAGLAVGTPADTTTGVFLRDGSSLTVQQSGFVLNGNLSLAAGTALSGPAISGGTATINGTVTNAGTITLGGAAPGNVLTIGGNYVGSAGVIALNTVLGNDASITDKVVVNGDTAGTSVLKVTNAGGAGAATTEGIMLVSVGGNSNGAFSLAGDYQVNGKPAVVAGSYAYQLYQGNASGTELGNWYLRSERTDDAPSAPGVNPAPQPLYQAGVSAYEAYPQALLALNGVSTLQRRVGNRYWSGAGGGQVAGGDARAGGMQDAGAHLDGTGAWARIEGGNRRVEPSASSSGTDFTLNYSKVQAGSDVLLSRRENGALVGGGYFQYVHGNTSTRSVYGNGDIATDGYGLGGTLTWYGNDGLYVDGLAQVMWFNSDLSSRLAGRRLVKGNDGAGYALSVESGKRIALNAVWSLTPQAQLTYSGVHFDRFDDAFGATVRSSRGGSLQSRLGVTLDRETRGGKDGMDRAHVYGVANLYYEFLNGSQVDVGGTAFKSRPDRLWGGIGAGASHNWGKDKYSIYAEGLLNTSLAHSGGNRSLSGTMGFRMRW</sequence>
<dbReference type="Proteomes" id="UP000494214">
    <property type="component" value="Unassembled WGS sequence"/>
</dbReference>
<dbReference type="CDD" id="cd01344">
    <property type="entry name" value="PL2_Passenger_AT"/>
    <property type="match status" value="1"/>
</dbReference>
<dbReference type="AlphaFoldDB" id="A0A6S7AGD9"/>
<dbReference type="PANTHER" id="PTHR35037">
    <property type="entry name" value="C-TERMINAL REGION OF AIDA-LIKE PROTEIN"/>
    <property type="match status" value="1"/>
</dbReference>
<organism evidence="2 3">
    <name type="scientific">Achromobacter animicus</name>
    <dbReference type="NCBI Taxonomy" id="1389935"/>
    <lineage>
        <taxon>Bacteria</taxon>
        <taxon>Pseudomonadati</taxon>
        <taxon>Pseudomonadota</taxon>
        <taxon>Betaproteobacteria</taxon>
        <taxon>Burkholderiales</taxon>
        <taxon>Alcaligenaceae</taxon>
        <taxon>Achromobacter</taxon>
    </lineage>
</organism>
<dbReference type="Gene3D" id="2.40.128.130">
    <property type="entry name" value="Autotransporter beta-domain"/>
    <property type="match status" value="1"/>
</dbReference>
<feature type="domain" description="Autotransporter" evidence="1">
    <location>
        <begin position="920"/>
        <end position="1200"/>
    </location>
</feature>
<dbReference type="InterPro" id="IPR036709">
    <property type="entry name" value="Autotransporte_beta_dom_sf"/>
</dbReference>
<accession>A0A6S7AGD9</accession>
<proteinExistence type="predicted"/>
<gene>
    <name evidence="2" type="ORF">LMG26690_04685</name>
</gene>
<dbReference type="InterPro" id="IPR011050">
    <property type="entry name" value="Pectin_lyase_fold/virulence"/>
</dbReference>
<dbReference type="Pfam" id="PF18883">
    <property type="entry name" value="AC_1"/>
    <property type="match status" value="1"/>
</dbReference>
<evidence type="ECO:0000259" key="1">
    <source>
        <dbReference type="PROSITE" id="PS51208"/>
    </source>
</evidence>
<dbReference type="GO" id="GO:0019867">
    <property type="term" value="C:outer membrane"/>
    <property type="evidence" value="ECO:0007669"/>
    <property type="project" value="InterPro"/>
</dbReference>
<protein>
    <recommendedName>
        <fullName evidence="1">Autotransporter domain-containing protein</fullName>
    </recommendedName>
</protein>
<dbReference type="SMART" id="SM00869">
    <property type="entry name" value="Autotransporter"/>
    <property type="match status" value="1"/>
</dbReference>
<dbReference type="InterPro" id="IPR006315">
    <property type="entry name" value="OM_autotransptr_brl_dom"/>
</dbReference>
<dbReference type="NCBIfam" id="TIGR01414">
    <property type="entry name" value="autotrans_barl"/>
    <property type="match status" value="1"/>
</dbReference>
<dbReference type="InterPro" id="IPR005546">
    <property type="entry name" value="Autotransporte_beta"/>
</dbReference>
<dbReference type="PROSITE" id="PS51208">
    <property type="entry name" value="AUTOTRANSPORTER"/>
    <property type="match status" value="1"/>
</dbReference>
<evidence type="ECO:0000313" key="2">
    <source>
        <dbReference type="EMBL" id="CAB3729890.1"/>
    </source>
</evidence>
<evidence type="ECO:0000313" key="3">
    <source>
        <dbReference type="Proteomes" id="UP000494214"/>
    </source>
</evidence>
<keyword evidence="3" id="KW-1185">Reference proteome</keyword>
<dbReference type="Pfam" id="PF03797">
    <property type="entry name" value="Autotransporter"/>
    <property type="match status" value="1"/>
</dbReference>
<name>A0A6S7AGD9_9BURK</name>
<dbReference type="SUPFAM" id="SSF103515">
    <property type="entry name" value="Autotransporter"/>
    <property type="match status" value="1"/>
</dbReference>
<dbReference type="InterPro" id="IPR012332">
    <property type="entry name" value="Autotransporter_pectin_lyase_C"/>
</dbReference>
<dbReference type="InterPro" id="IPR043990">
    <property type="entry name" value="AC_1"/>
</dbReference>
<dbReference type="EMBL" id="CADIJM010000014">
    <property type="protein sequence ID" value="CAB3729890.1"/>
    <property type="molecule type" value="Genomic_DNA"/>
</dbReference>
<dbReference type="InterPro" id="IPR051551">
    <property type="entry name" value="Autotransporter_adhesion"/>
</dbReference>